<dbReference type="KEGG" id="bvo:Pan97_00580"/>
<evidence type="ECO:0000313" key="2">
    <source>
        <dbReference type="Proteomes" id="UP000318626"/>
    </source>
</evidence>
<dbReference type="OrthoDB" id="217847at2"/>
<keyword evidence="2" id="KW-1185">Reference proteome</keyword>
<dbReference type="Proteomes" id="UP000318626">
    <property type="component" value="Chromosome"/>
</dbReference>
<evidence type="ECO:0008006" key="3">
    <source>
        <dbReference type="Google" id="ProtNLM"/>
    </source>
</evidence>
<dbReference type="PROSITE" id="PS51257">
    <property type="entry name" value="PROKAR_LIPOPROTEIN"/>
    <property type="match status" value="1"/>
</dbReference>
<dbReference type="EMBL" id="CP036289">
    <property type="protein sequence ID" value="QDU73091.1"/>
    <property type="molecule type" value="Genomic_DNA"/>
</dbReference>
<gene>
    <name evidence="1" type="ORF">Pan97_00580</name>
</gene>
<protein>
    <recommendedName>
        <fullName evidence="3">Carboxypeptidase regulatory-like domain-containing protein</fullName>
    </recommendedName>
</protein>
<dbReference type="RefSeq" id="WP_144969629.1">
    <property type="nucleotide sequence ID" value="NZ_CP036289.1"/>
</dbReference>
<dbReference type="SUPFAM" id="SSF49478">
    <property type="entry name" value="Cna protein B-type domain"/>
    <property type="match status" value="1"/>
</dbReference>
<accession>A0A518C1I2</accession>
<dbReference type="AlphaFoldDB" id="A0A518C1I2"/>
<sequence>MHRLIPTTLTLLAGVLIGCGAPPAIPGGTPGKLHAEGQPLGEVRVTVFDHDGHPQAFAVSDRQGNFQLRKEATLEGVHLPPGSYRLTIESAGEFPMIWPKAYRSPEKSPLEIDWTAEQTEIDLNVPAPKMSL</sequence>
<proteinExistence type="predicted"/>
<name>A0A518C1I2_9BACT</name>
<organism evidence="1 2">
    <name type="scientific">Bremerella volcania</name>
    <dbReference type="NCBI Taxonomy" id="2527984"/>
    <lineage>
        <taxon>Bacteria</taxon>
        <taxon>Pseudomonadati</taxon>
        <taxon>Planctomycetota</taxon>
        <taxon>Planctomycetia</taxon>
        <taxon>Pirellulales</taxon>
        <taxon>Pirellulaceae</taxon>
        <taxon>Bremerella</taxon>
    </lineage>
</organism>
<reference evidence="2" key="1">
    <citation type="submission" date="2019-02" db="EMBL/GenBank/DDBJ databases">
        <title>Deep-cultivation of Planctomycetes and their phenomic and genomic characterization uncovers novel biology.</title>
        <authorList>
            <person name="Wiegand S."/>
            <person name="Jogler M."/>
            <person name="Boedeker C."/>
            <person name="Pinto D."/>
            <person name="Vollmers J."/>
            <person name="Rivas-Marin E."/>
            <person name="Kohn T."/>
            <person name="Peeters S.H."/>
            <person name="Heuer A."/>
            <person name="Rast P."/>
            <person name="Oberbeckmann S."/>
            <person name="Bunk B."/>
            <person name="Jeske O."/>
            <person name="Meyerdierks A."/>
            <person name="Storesund J.E."/>
            <person name="Kallscheuer N."/>
            <person name="Luecker S."/>
            <person name="Lage O.M."/>
            <person name="Pohl T."/>
            <person name="Merkel B.J."/>
            <person name="Hornburger P."/>
            <person name="Mueller R.-W."/>
            <person name="Bruemmer F."/>
            <person name="Labrenz M."/>
            <person name="Spormann A.M."/>
            <person name="Op den Camp H."/>
            <person name="Overmann J."/>
            <person name="Amann R."/>
            <person name="Jetten M.S.M."/>
            <person name="Mascher T."/>
            <person name="Medema M.H."/>
            <person name="Devos D.P."/>
            <person name="Kaster A.-K."/>
            <person name="Ovreas L."/>
            <person name="Rohde M."/>
            <person name="Galperin M.Y."/>
            <person name="Jogler C."/>
        </authorList>
    </citation>
    <scope>NUCLEOTIDE SEQUENCE [LARGE SCALE GENOMIC DNA]</scope>
    <source>
        <strain evidence="2">Pan97</strain>
    </source>
</reference>
<evidence type="ECO:0000313" key="1">
    <source>
        <dbReference type="EMBL" id="QDU73091.1"/>
    </source>
</evidence>